<dbReference type="GO" id="GO:0005886">
    <property type="term" value="C:plasma membrane"/>
    <property type="evidence" value="ECO:0007669"/>
    <property type="project" value="UniProtKB-SubCell"/>
</dbReference>
<comment type="subcellular location">
    <subcellularLocation>
        <location evidence="1">Cell membrane</location>
        <topology evidence="1">Multi-pass membrane protein</topology>
    </subcellularLocation>
</comment>
<feature type="transmembrane region" description="Helical" evidence="6">
    <location>
        <begin position="224"/>
        <end position="245"/>
    </location>
</feature>
<organism evidence="9 10">
    <name type="scientific">Nocardia seriolae</name>
    <dbReference type="NCBI Taxonomy" id="37332"/>
    <lineage>
        <taxon>Bacteria</taxon>
        <taxon>Bacillati</taxon>
        <taxon>Actinomycetota</taxon>
        <taxon>Actinomycetes</taxon>
        <taxon>Mycobacteriales</taxon>
        <taxon>Nocardiaceae</taxon>
        <taxon>Nocardia</taxon>
    </lineage>
</organism>
<feature type="transmembrane region" description="Helical" evidence="6">
    <location>
        <begin position="133"/>
        <end position="152"/>
    </location>
</feature>
<dbReference type="KEGG" id="nsr:NS506_00688"/>
<protein>
    <submittedName>
        <fullName evidence="9">Copper resistance protein CopD</fullName>
    </submittedName>
</protein>
<evidence type="ECO:0000256" key="1">
    <source>
        <dbReference type="ARBA" id="ARBA00004651"/>
    </source>
</evidence>
<dbReference type="EMBL" id="CP017839">
    <property type="protein sequence ID" value="APA94767.1"/>
    <property type="molecule type" value="Genomic_DNA"/>
</dbReference>
<dbReference type="Pfam" id="PF05425">
    <property type="entry name" value="CopD"/>
    <property type="match status" value="1"/>
</dbReference>
<keyword evidence="4 6" id="KW-1133">Transmembrane helix</keyword>
<feature type="transmembrane region" description="Helical" evidence="6">
    <location>
        <begin position="21"/>
        <end position="43"/>
    </location>
</feature>
<feature type="transmembrane region" description="Helical" evidence="6">
    <location>
        <begin position="257"/>
        <end position="280"/>
    </location>
</feature>
<dbReference type="RefSeq" id="WP_045435901.1">
    <property type="nucleotide sequence ID" value="NZ_AP017900.1"/>
</dbReference>
<evidence type="ECO:0000313" key="8">
    <source>
        <dbReference type="EMBL" id="APA94767.1"/>
    </source>
</evidence>
<reference evidence="8 11" key="3">
    <citation type="submission" date="2016-10" db="EMBL/GenBank/DDBJ databases">
        <title>Genome sequence of Nocardia seriolae strain EM150506, isolated from Anguila japonica.</title>
        <authorList>
            <person name="Han H.-J."/>
        </authorList>
    </citation>
    <scope>NUCLEOTIDE SEQUENCE [LARGE SCALE GENOMIC DNA]</scope>
    <source>
        <strain evidence="8 11">EM150506</strain>
    </source>
</reference>
<evidence type="ECO:0000259" key="7">
    <source>
        <dbReference type="Pfam" id="PF05425"/>
    </source>
</evidence>
<dbReference type="EMBL" id="BBYQ01000006">
    <property type="protein sequence ID" value="GAP26425.1"/>
    <property type="molecule type" value="Genomic_DNA"/>
</dbReference>
<evidence type="ECO:0000256" key="6">
    <source>
        <dbReference type="SAM" id="Phobius"/>
    </source>
</evidence>
<keyword evidence="10" id="KW-1185">Reference proteome</keyword>
<keyword evidence="5 6" id="KW-0472">Membrane</keyword>
<evidence type="ECO:0000256" key="5">
    <source>
        <dbReference type="ARBA" id="ARBA00023136"/>
    </source>
</evidence>
<dbReference type="GeneID" id="93371435"/>
<feature type="transmembrane region" description="Helical" evidence="6">
    <location>
        <begin position="301"/>
        <end position="320"/>
    </location>
</feature>
<dbReference type="PANTHER" id="PTHR34820:SF4">
    <property type="entry name" value="INNER MEMBRANE PROTEIN YEBZ"/>
    <property type="match status" value="1"/>
</dbReference>
<dbReference type="InterPro" id="IPR032694">
    <property type="entry name" value="CopC/D"/>
</dbReference>
<reference evidence="10" key="1">
    <citation type="submission" date="2015-07" db="EMBL/GenBank/DDBJ databases">
        <title>Nocardia seriolae U-1 whole genome shotgun sequence.</title>
        <authorList>
            <person name="Imajoh M."/>
            <person name="Fukumoto Y."/>
            <person name="Sukeda M."/>
            <person name="Yamane J."/>
            <person name="Yamasaki K."/>
            <person name="Shimizu M."/>
            <person name="Ohnishi K."/>
            <person name="Oshima S."/>
        </authorList>
    </citation>
    <scope>NUCLEOTIDE SEQUENCE [LARGE SCALE GENOMIC DNA]</scope>
    <source>
        <strain evidence="10">U-1</strain>
    </source>
</reference>
<name>A0ABC9YM03_9NOCA</name>
<reference evidence="9 10" key="2">
    <citation type="journal article" date="2016" name="Genome Announc.">
        <title>Draft Genome Sequence of Erythromycin- and Oxytetracycline-Sensitive Nocardia seriolae Strain U-1 (NBRC 110359).</title>
        <authorList>
            <person name="Imajoh M."/>
            <person name="Sukeda M."/>
            <person name="Shimizu M."/>
            <person name="Yamane J."/>
            <person name="Ohnishi K."/>
            <person name="Oshima S."/>
        </authorList>
    </citation>
    <scope>NUCLEOTIDE SEQUENCE [LARGE SCALE GENOMIC DNA]</scope>
    <source>
        <strain evidence="9 10">U-1</strain>
    </source>
</reference>
<sequence length="322" mass="34205">MNRSDRTDRRRERGTTGGSSSLRWLLLLVVPVALDGAALAWILAADDPVQAEAPVRVLADCAGATVLGLAALPRLSDRLSLHWRLLTVLAALWAAMEFGMLVLEAAEVQGVPARRLSGAQFGDYLTHVSGGQIGIALLIGSGAVTVYSAFGFRNPDRATADLVLVFTAVTVTLRPITGHMSQQTLGSVLAALHALAAAAWFGLLLALALTVRTRGEWATLLPRYSNWALPLVVTVLLTGAINGLVRIGGVTPLVTEGYGRILLAKTVLVCALIGLGWWWRRSWVPRAADHRMTADASLRRAIVEVLVMALVFGLAGTLAVTA</sequence>
<feature type="transmembrane region" description="Helical" evidence="6">
    <location>
        <begin position="85"/>
        <end position="103"/>
    </location>
</feature>
<evidence type="ECO:0000256" key="3">
    <source>
        <dbReference type="ARBA" id="ARBA00022692"/>
    </source>
</evidence>
<feature type="domain" description="Copper resistance protein D" evidence="7">
    <location>
        <begin position="220"/>
        <end position="318"/>
    </location>
</feature>
<feature type="transmembrane region" description="Helical" evidence="6">
    <location>
        <begin position="55"/>
        <end position="73"/>
    </location>
</feature>
<feature type="transmembrane region" description="Helical" evidence="6">
    <location>
        <begin position="159"/>
        <end position="176"/>
    </location>
</feature>
<evidence type="ECO:0000313" key="10">
    <source>
        <dbReference type="Proteomes" id="UP000037179"/>
    </source>
</evidence>
<evidence type="ECO:0000313" key="9">
    <source>
        <dbReference type="EMBL" id="GAP26425.1"/>
    </source>
</evidence>
<proteinExistence type="predicted"/>
<accession>A0ABC9YM03</accession>
<feature type="transmembrane region" description="Helical" evidence="6">
    <location>
        <begin position="188"/>
        <end position="212"/>
    </location>
</feature>
<dbReference type="Proteomes" id="UP000037179">
    <property type="component" value="Unassembled WGS sequence"/>
</dbReference>
<dbReference type="PANTHER" id="PTHR34820">
    <property type="entry name" value="INNER MEMBRANE PROTEIN YEBZ"/>
    <property type="match status" value="1"/>
</dbReference>
<keyword evidence="2" id="KW-1003">Cell membrane</keyword>
<evidence type="ECO:0000256" key="2">
    <source>
        <dbReference type="ARBA" id="ARBA00022475"/>
    </source>
</evidence>
<dbReference type="InterPro" id="IPR008457">
    <property type="entry name" value="Cu-R_CopD_dom"/>
</dbReference>
<keyword evidence="3 6" id="KW-0812">Transmembrane</keyword>
<dbReference type="Proteomes" id="UP000180166">
    <property type="component" value="Chromosome"/>
</dbReference>
<evidence type="ECO:0000313" key="11">
    <source>
        <dbReference type="Proteomes" id="UP000180166"/>
    </source>
</evidence>
<gene>
    <name evidence="8" type="ORF">NS506_00688</name>
    <name evidence="9" type="ORF">NSK11_contig00006-0021</name>
</gene>
<dbReference type="AlphaFoldDB" id="A0ABC9YM03"/>
<evidence type="ECO:0000256" key="4">
    <source>
        <dbReference type="ARBA" id="ARBA00022989"/>
    </source>
</evidence>